<name>A0A9D4T4Y1_RHISA</name>
<sequence>MTDSNAPFTEQASRLQALSDVLSNPSDTTPYQHLKTKVMERFMPSERVRLQQHLAEGDLGDRRLSQLLRRMRQLLGEHDRNIEPKACQLDRCDDGGVDTHLAR</sequence>
<dbReference type="PANTHER" id="PTHR33327:SF3">
    <property type="entry name" value="RNA-DIRECTED DNA POLYMERASE"/>
    <property type="match status" value="1"/>
</dbReference>
<dbReference type="EMBL" id="JABSTV010001247">
    <property type="protein sequence ID" value="KAH7973156.1"/>
    <property type="molecule type" value="Genomic_DNA"/>
</dbReference>
<evidence type="ECO:0000313" key="1">
    <source>
        <dbReference type="EMBL" id="KAH7973156.1"/>
    </source>
</evidence>
<keyword evidence="2" id="KW-1185">Reference proteome</keyword>
<dbReference type="AlphaFoldDB" id="A0A9D4T4Y1"/>
<dbReference type="VEuPathDB" id="VectorBase:RSAN_038529"/>
<proteinExistence type="predicted"/>
<reference evidence="1" key="2">
    <citation type="submission" date="2021-09" db="EMBL/GenBank/DDBJ databases">
        <authorList>
            <person name="Jia N."/>
            <person name="Wang J."/>
            <person name="Shi W."/>
            <person name="Du L."/>
            <person name="Sun Y."/>
            <person name="Zhan W."/>
            <person name="Jiang J."/>
            <person name="Wang Q."/>
            <person name="Zhang B."/>
            <person name="Ji P."/>
            <person name="Sakyi L.B."/>
            <person name="Cui X."/>
            <person name="Yuan T."/>
            <person name="Jiang B."/>
            <person name="Yang W."/>
            <person name="Lam T.T.-Y."/>
            <person name="Chang Q."/>
            <person name="Ding S."/>
            <person name="Wang X."/>
            <person name="Zhu J."/>
            <person name="Ruan X."/>
            <person name="Zhao L."/>
            <person name="Wei J."/>
            <person name="Que T."/>
            <person name="Du C."/>
            <person name="Cheng J."/>
            <person name="Dai P."/>
            <person name="Han X."/>
            <person name="Huang E."/>
            <person name="Gao Y."/>
            <person name="Liu J."/>
            <person name="Shao H."/>
            <person name="Ye R."/>
            <person name="Li L."/>
            <person name="Wei W."/>
            <person name="Wang X."/>
            <person name="Wang C."/>
            <person name="Huo Q."/>
            <person name="Li W."/>
            <person name="Guo W."/>
            <person name="Chen H."/>
            <person name="Chen S."/>
            <person name="Zhou L."/>
            <person name="Zhou L."/>
            <person name="Ni X."/>
            <person name="Tian J."/>
            <person name="Zhou Y."/>
            <person name="Sheng Y."/>
            <person name="Liu T."/>
            <person name="Pan Y."/>
            <person name="Xia L."/>
            <person name="Li J."/>
            <person name="Zhao F."/>
            <person name="Cao W."/>
        </authorList>
    </citation>
    <scope>NUCLEOTIDE SEQUENCE</scope>
    <source>
        <strain evidence="1">Rsan-2018</strain>
        <tissue evidence="1">Larvae</tissue>
    </source>
</reference>
<dbReference type="Proteomes" id="UP000821837">
    <property type="component" value="Chromosome 11"/>
</dbReference>
<dbReference type="PANTHER" id="PTHR33327">
    <property type="entry name" value="ENDONUCLEASE"/>
    <property type="match status" value="1"/>
</dbReference>
<reference evidence="1" key="1">
    <citation type="journal article" date="2020" name="Cell">
        <title>Large-Scale Comparative Analyses of Tick Genomes Elucidate Their Genetic Diversity and Vector Capacities.</title>
        <authorList>
            <consortium name="Tick Genome and Microbiome Consortium (TIGMIC)"/>
            <person name="Jia N."/>
            <person name="Wang J."/>
            <person name="Shi W."/>
            <person name="Du L."/>
            <person name="Sun Y."/>
            <person name="Zhan W."/>
            <person name="Jiang J.F."/>
            <person name="Wang Q."/>
            <person name="Zhang B."/>
            <person name="Ji P."/>
            <person name="Bell-Sakyi L."/>
            <person name="Cui X.M."/>
            <person name="Yuan T.T."/>
            <person name="Jiang B.G."/>
            <person name="Yang W.F."/>
            <person name="Lam T.T."/>
            <person name="Chang Q.C."/>
            <person name="Ding S.J."/>
            <person name="Wang X.J."/>
            <person name="Zhu J.G."/>
            <person name="Ruan X.D."/>
            <person name="Zhao L."/>
            <person name="Wei J.T."/>
            <person name="Ye R.Z."/>
            <person name="Que T.C."/>
            <person name="Du C.H."/>
            <person name="Zhou Y.H."/>
            <person name="Cheng J.X."/>
            <person name="Dai P.F."/>
            <person name="Guo W.B."/>
            <person name="Han X.H."/>
            <person name="Huang E.J."/>
            <person name="Li L.F."/>
            <person name="Wei W."/>
            <person name="Gao Y.C."/>
            <person name="Liu J.Z."/>
            <person name="Shao H.Z."/>
            <person name="Wang X."/>
            <person name="Wang C.C."/>
            <person name="Yang T.C."/>
            <person name="Huo Q.B."/>
            <person name="Li W."/>
            <person name="Chen H.Y."/>
            <person name="Chen S.E."/>
            <person name="Zhou L.G."/>
            <person name="Ni X.B."/>
            <person name="Tian J.H."/>
            <person name="Sheng Y."/>
            <person name="Liu T."/>
            <person name="Pan Y.S."/>
            <person name="Xia L.Y."/>
            <person name="Li J."/>
            <person name="Zhao F."/>
            <person name="Cao W.C."/>
        </authorList>
    </citation>
    <scope>NUCLEOTIDE SEQUENCE</scope>
    <source>
        <strain evidence="1">Rsan-2018</strain>
    </source>
</reference>
<accession>A0A9D4T4Y1</accession>
<gene>
    <name evidence="1" type="ORF">HPB52_022162</name>
</gene>
<evidence type="ECO:0000313" key="2">
    <source>
        <dbReference type="Proteomes" id="UP000821837"/>
    </source>
</evidence>
<protein>
    <submittedName>
        <fullName evidence="1">Uncharacterized protein</fullName>
    </submittedName>
</protein>
<organism evidence="1 2">
    <name type="scientific">Rhipicephalus sanguineus</name>
    <name type="common">Brown dog tick</name>
    <name type="synonym">Ixodes sanguineus</name>
    <dbReference type="NCBI Taxonomy" id="34632"/>
    <lineage>
        <taxon>Eukaryota</taxon>
        <taxon>Metazoa</taxon>
        <taxon>Ecdysozoa</taxon>
        <taxon>Arthropoda</taxon>
        <taxon>Chelicerata</taxon>
        <taxon>Arachnida</taxon>
        <taxon>Acari</taxon>
        <taxon>Parasitiformes</taxon>
        <taxon>Ixodida</taxon>
        <taxon>Ixodoidea</taxon>
        <taxon>Ixodidae</taxon>
        <taxon>Rhipicephalinae</taxon>
        <taxon>Rhipicephalus</taxon>
        <taxon>Rhipicephalus</taxon>
    </lineage>
</organism>
<comment type="caution">
    <text evidence="1">The sequence shown here is derived from an EMBL/GenBank/DDBJ whole genome shotgun (WGS) entry which is preliminary data.</text>
</comment>